<organism evidence="3 4">
    <name type="scientific">Kroppenstedtia guangzhouensis</name>
    <dbReference type="NCBI Taxonomy" id="1274356"/>
    <lineage>
        <taxon>Bacteria</taxon>
        <taxon>Bacillati</taxon>
        <taxon>Bacillota</taxon>
        <taxon>Bacilli</taxon>
        <taxon>Bacillales</taxon>
        <taxon>Thermoactinomycetaceae</taxon>
        <taxon>Kroppenstedtia</taxon>
    </lineage>
</organism>
<feature type="compositionally biased region" description="Basic and acidic residues" evidence="1">
    <location>
        <begin position="146"/>
        <end position="171"/>
    </location>
</feature>
<evidence type="ECO:0000313" key="3">
    <source>
        <dbReference type="EMBL" id="GGA56315.1"/>
    </source>
</evidence>
<feature type="chain" id="PRO_5045126094" description="LPXTG-motif cell wall anchor domain-containing protein" evidence="2">
    <location>
        <begin position="30"/>
        <end position="224"/>
    </location>
</feature>
<evidence type="ECO:0000256" key="1">
    <source>
        <dbReference type="SAM" id="MobiDB-lite"/>
    </source>
</evidence>
<evidence type="ECO:0008006" key="5">
    <source>
        <dbReference type="Google" id="ProtNLM"/>
    </source>
</evidence>
<evidence type="ECO:0000313" key="4">
    <source>
        <dbReference type="Proteomes" id="UP000617979"/>
    </source>
</evidence>
<feature type="region of interest" description="Disordered" evidence="1">
    <location>
        <begin position="44"/>
        <end position="189"/>
    </location>
</feature>
<feature type="compositionally biased region" description="Low complexity" evidence="1">
    <location>
        <begin position="46"/>
        <end position="60"/>
    </location>
</feature>
<protein>
    <recommendedName>
        <fullName evidence="5">LPXTG-motif cell wall anchor domain-containing protein</fullName>
    </recommendedName>
</protein>
<dbReference type="Proteomes" id="UP000617979">
    <property type="component" value="Unassembled WGS sequence"/>
</dbReference>
<gene>
    <name evidence="3" type="ORF">GCM10007416_31920</name>
</gene>
<sequence length="224" mass="24023">MQLGKKTVLAVSALSSLALIASGAHSVYANGEFGLGDAEKDSVILPAEVQQEQQNVPEQAGKPETPPAQSHSEGNITPPVEKPEEPAEKLKKQEPKPEKPQPKQEPEPKRDKREMKASEPETHKDTGSFGKDRIVVSGKETSVASAERKSEGSEKEETKETESSTESKGDAQSDASDNEGKEEVKGQKMAKTGFNPLPFAQMAAGFFGLGGSALYGMRRKSTDD</sequence>
<dbReference type="EMBL" id="BMEX01000020">
    <property type="protein sequence ID" value="GGA56315.1"/>
    <property type="molecule type" value="Genomic_DNA"/>
</dbReference>
<feature type="signal peptide" evidence="2">
    <location>
        <begin position="1"/>
        <end position="29"/>
    </location>
</feature>
<evidence type="ECO:0000256" key="2">
    <source>
        <dbReference type="SAM" id="SignalP"/>
    </source>
</evidence>
<feature type="compositionally biased region" description="Basic and acidic residues" evidence="1">
    <location>
        <begin position="81"/>
        <end position="134"/>
    </location>
</feature>
<comment type="caution">
    <text evidence="3">The sequence shown here is derived from an EMBL/GenBank/DDBJ whole genome shotgun (WGS) entry which is preliminary data.</text>
</comment>
<keyword evidence="2" id="KW-0732">Signal</keyword>
<proteinExistence type="predicted"/>
<name>A0ABQ1H2A7_9BACL</name>
<reference evidence="4" key="1">
    <citation type="journal article" date="2019" name="Int. J. Syst. Evol. Microbiol.">
        <title>The Global Catalogue of Microorganisms (GCM) 10K type strain sequencing project: providing services to taxonomists for standard genome sequencing and annotation.</title>
        <authorList>
            <consortium name="The Broad Institute Genomics Platform"/>
            <consortium name="The Broad Institute Genome Sequencing Center for Infectious Disease"/>
            <person name="Wu L."/>
            <person name="Ma J."/>
        </authorList>
    </citation>
    <scope>NUCLEOTIDE SEQUENCE [LARGE SCALE GENOMIC DNA]</scope>
    <source>
        <strain evidence="4">CGMCC 1.12404</strain>
    </source>
</reference>
<accession>A0ABQ1H2A7</accession>
<keyword evidence="4" id="KW-1185">Reference proteome</keyword>